<dbReference type="SUPFAM" id="SSF54995">
    <property type="entry name" value="Ribosomal protein S6"/>
    <property type="match status" value="1"/>
</dbReference>
<reference evidence="5" key="1">
    <citation type="submission" date="2025-08" db="UniProtKB">
        <authorList>
            <consortium name="RefSeq"/>
        </authorList>
    </citation>
    <scope>IDENTIFICATION</scope>
    <source>
        <strain evidence="5">Airmid</strain>
    </source>
</reference>
<protein>
    <recommendedName>
        <fullName evidence="2">Small ribosomal subunit protein bS6m</fullName>
    </recommendedName>
    <alternativeName>
        <fullName evidence="3">28S ribosomal protein S6, mitochondrial</fullName>
    </alternativeName>
</protein>
<dbReference type="PANTHER" id="PTHR21011">
    <property type="entry name" value="MITOCHONDRIAL 28S RIBOSOMAL PROTEIN S6"/>
    <property type="match status" value="1"/>
</dbReference>
<dbReference type="GO" id="GO:0006412">
    <property type="term" value="P:translation"/>
    <property type="evidence" value="ECO:0007669"/>
    <property type="project" value="InterPro"/>
</dbReference>
<dbReference type="Gene3D" id="3.30.70.60">
    <property type="match status" value="1"/>
</dbReference>
<dbReference type="InterPro" id="IPR035980">
    <property type="entry name" value="Ribosomal_bS6_sf"/>
</dbReference>
<name>A0A6P6Y8H4_DERPT</name>
<keyword evidence="5" id="KW-0687">Ribonucleoprotein</keyword>
<dbReference type="RefSeq" id="XP_027201667.1">
    <property type="nucleotide sequence ID" value="XM_027345866.1"/>
</dbReference>
<organism evidence="4 5">
    <name type="scientific">Dermatophagoides pteronyssinus</name>
    <name type="common">European house dust mite</name>
    <dbReference type="NCBI Taxonomy" id="6956"/>
    <lineage>
        <taxon>Eukaryota</taxon>
        <taxon>Metazoa</taxon>
        <taxon>Ecdysozoa</taxon>
        <taxon>Arthropoda</taxon>
        <taxon>Chelicerata</taxon>
        <taxon>Arachnida</taxon>
        <taxon>Acari</taxon>
        <taxon>Acariformes</taxon>
        <taxon>Sarcoptiformes</taxon>
        <taxon>Astigmata</taxon>
        <taxon>Psoroptidia</taxon>
        <taxon>Analgoidea</taxon>
        <taxon>Pyroglyphidae</taxon>
        <taxon>Dermatophagoidinae</taxon>
        <taxon>Dermatophagoides</taxon>
    </lineage>
</organism>
<gene>
    <name evidence="5" type="primary">LOC113795660</name>
</gene>
<dbReference type="OrthoDB" id="268530at2759"/>
<comment type="similarity">
    <text evidence="1">Belongs to the bacterial ribosomal protein bS6 family.</text>
</comment>
<dbReference type="Pfam" id="PF01250">
    <property type="entry name" value="Ribosomal_S6"/>
    <property type="match status" value="1"/>
</dbReference>
<evidence type="ECO:0000256" key="1">
    <source>
        <dbReference type="ARBA" id="ARBA00009512"/>
    </source>
</evidence>
<dbReference type="InParanoid" id="A0A6P6Y8H4"/>
<dbReference type="KEGG" id="dpte:113795660"/>
<dbReference type="PANTHER" id="PTHR21011:SF1">
    <property type="entry name" value="SMALL RIBOSOMAL SUBUNIT PROTEIN BS6M"/>
    <property type="match status" value="1"/>
</dbReference>
<dbReference type="Proteomes" id="UP000515146">
    <property type="component" value="Unplaced"/>
</dbReference>
<evidence type="ECO:0000256" key="3">
    <source>
        <dbReference type="ARBA" id="ARBA00035365"/>
    </source>
</evidence>
<accession>A0A6P6Y8H4</accession>
<dbReference type="InterPro" id="IPR014717">
    <property type="entry name" value="Transl_elong_EF1B/ribsomal_bS6"/>
</dbReference>
<proteinExistence type="inferred from homology"/>
<dbReference type="OMA" id="ANFILYH"/>
<dbReference type="FunCoup" id="A0A6P6Y8H4">
    <property type="interactions" value="495"/>
</dbReference>
<dbReference type="CTD" id="64968"/>
<keyword evidence="4" id="KW-1185">Reference proteome</keyword>
<dbReference type="InterPro" id="IPR000529">
    <property type="entry name" value="Ribosomal_bS6"/>
</dbReference>
<dbReference type="GO" id="GO:0005763">
    <property type="term" value="C:mitochondrial small ribosomal subunit"/>
    <property type="evidence" value="ECO:0007669"/>
    <property type="project" value="TreeGrafter"/>
</dbReference>
<keyword evidence="5" id="KW-0689">Ribosomal protein</keyword>
<evidence type="ECO:0000313" key="5">
    <source>
        <dbReference type="RefSeq" id="XP_027201667.1"/>
    </source>
</evidence>
<evidence type="ECO:0000313" key="4">
    <source>
        <dbReference type="Proteomes" id="UP000515146"/>
    </source>
</evidence>
<dbReference type="GO" id="GO:0070181">
    <property type="term" value="F:small ribosomal subunit rRNA binding"/>
    <property type="evidence" value="ECO:0007669"/>
    <property type="project" value="TreeGrafter"/>
</dbReference>
<dbReference type="GO" id="GO:0003735">
    <property type="term" value="F:structural constituent of ribosome"/>
    <property type="evidence" value="ECO:0007669"/>
    <property type="project" value="InterPro"/>
</dbReference>
<sequence>MFLFLVIEYSIERWRLNLCTCFSNDFFFVRSKHLIFESVRIFHFVFEKKSFKIKSSSKIKMPAFELILLIKKLQKPELTLCMKRAANFIFDNQGILRKMEYLGLQPLHFRLSSSIPNAKRFNQANFILYHLDLPIESMKKVFEDCRYDTDIIRAYYIRKESNLPENYECELFDELKPPAKRPSVMSLIEEGRKKKPDYDMGDSPNVRQIL</sequence>
<dbReference type="AlphaFoldDB" id="A0A6P6Y8H4"/>
<evidence type="ECO:0000256" key="2">
    <source>
        <dbReference type="ARBA" id="ARBA00035170"/>
    </source>
</evidence>